<reference evidence="1" key="1">
    <citation type="submission" date="2020-06" db="EMBL/GenBank/DDBJ databases">
        <authorList>
            <person name="Li T."/>
            <person name="Hu X."/>
            <person name="Zhang T."/>
            <person name="Song X."/>
            <person name="Zhang H."/>
            <person name="Dai N."/>
            <person name="Sheng W."/>
            <person name="Hou X."/>
            <person name="Wei L."/>
        </authorList>
    </citation>
    <scope>NUCLEOTIDE SEQUENCE</scope>
    <source>
        <strain evidence="1">KEN1</strain>
        <tissue evidence="1">Leaf</tissue>
    </source>
</reference>
<reference evidence="1" key="2">
    <citation type="journal article" date="2024" name="Plant">
        <title>Genomic evolution and insights into agronomic trait innovations of Sesamum species.</title>
        <authorList>
            <person name="Miao H."/>
            <person name="Wang L."/>
            <person name="Qu L."/>
            <person name="Liu H."/>
            <person name="Sun Y."/>
            <person name="Le M."/>
            <person name="Wang Q."/>
            <person name="Wei S."/>
            <person name="Zheng Y."/>
            <person name="Lin W."/>
            <person name="Duan Y."/>
            <person name="Cao H."/>
            <person name="Xiong S."/>
            <person name="Wang X."/>
            <person name="Wei L."/>
            <person name="Li C."/>
            <person name="Ma Q."/>
            <person name="Ju M."/>
            <person name="Zhao R."/>
            <person name="Li G."/>
            <person name="Mu C."/>
            <person name="Tian Q."/>
            <person name="Mei H."/>
            <person name="Zhang T."/>
            <person name="Gao T."/>
            <person name="Zhang H."/>
        </authorList>
    </citation>
    <scope>NUCLEOTIDE SEQUENCE</scope>
    <source>
        <strain evidence="1">KEN1</strain>
    </source>
</reference>
<gene>
    <name evidence="1" type="ORF">Slati_2498300</name>
</gene>
<sequence>MADALTQPYTASEVTTDFFQMAPLKSPGPNVQSAFVPGRLISDNILLAFELNHFLNTRSKGRQGWMALKLDVSKAYDKVEWSFLEQVLSKHFPSPFIHLVMSASVPSYSMPNRWDASVVCLFAEVPPPSLNSFFLMTR</sequence>
<comment type="caution">
    <text evidence="1">The sequence shown here is derived from an EMBL/GenBank/DDBJ whole genome shotgun (WGS) entry which is preliminary data.</text>
</comment>
<protein>
    <recommendedName>
        <fullName evidence="2">Reverse transcriptase domain-containing protein</fullName>
    </recommendedName>
</protein>
<evidence type="ECO:0000313" key="1">
    <source>
        <dbReference type="EMBL" id="KAL0440153.1"/>
    </source>
</evidence>
<evidence type="ECO:0008006" key="2">
    <source>
        <dbReference type="Google" id="ProtNLM"/>
    </source>
</evidence>
<proteinExistence type="predicted"/>
<organism evidence="1">
    <name type="scientific">Sesamum latifolium</name>
    <dbReference type="NCBI Taxonomy" id="2727402"/>
    <lineage>
        <taxon>Eukaryota</taxon>
        <taxon>Viridiplantae</taxon>
        <taxon>Streptophyta</taxon>
        <taxon>Embryophyta</taxon>
        <taxon>Tracheophyta</taxon>
        <taxon>Spermatophyta</taxon>
        <taxon>Magnoliopsida</taxon>
        <taxon>eudicotyledons</taxon>
        <taxon>Gunneridae</taxon>
        <taxon>Pentapetalae</taxon>
        <taxon>asterids</taxon>
        <taxon>lamiids</taxon>
        <taxon>Lamiales</taxon>
        <taxon>Pedaliaceae</taxon>
        <taxon>Sesamum</taxon>
    </lineage>
</organism>
<name>A0AAW2WFE0_9LAMI</name>
<dbReference type="AlphaFoldDB" id="A0AAW2WFE0"/>
<accession>A0AAW2WFE0</accession>
<dbReference type="EMBL" id="JACGWN010000008">
    <property type="protein sequence ID" value="KAL0440153.1"/>
    <property type="molecule type" value="Genomic_DNA"/>
</dbReference>